<reference evidence="2" key="1">
    <citation type="journal article" date="2014" name="Front. Microbiol.">
        <title>High frequency of phylogenetically diverse reductive dehalogenase-homologous genes in deep subseafloor sedimentary metagenomes.</title>
        <authorList>
            <person name="Kawai M."/>
            <person name="Futagami T."/>
            <person name="Toyoda A."/>
            <person name="Takaki Y."/>
            <person name="Nishi S."/>
            <person name="Hori S."/>
            <person name="Arai W."/>
            <person name="Tsubouchi T."/>
            <person name="Morono Y."/>
            <person name="Uchiyama I."/>
            <person name="Ito T."/>
            <person name="Fujiyama A."/>
            <person name="Inagaki F."/>
            <person name="Takami H."/>
        </authorList>
    </citation>
    <scope>NUCLEOTIDE SEQUENCE</scope>
    <source>
        <strain evidence="2">Expedition CK06-06</strain>
    </source>
</reference>
<dbReference type="PANTHER" id="PTHR21294:SF17">
    <property type="entry name" value="PROTEIN FIXA"/>
    <property type="match status" value="1"/>
</dbReference>
<dbReference type="Pfam" id="PF01012">
    <property type="entry name" value="ETF"/>
    <property type="match status" value="1"/>
</dbReference>
<organism evidence="2">
    <name type="scientific">marine sediment metagenome</name>
    <dbReference type="NCBI Taxonomy" id="412755"/>
    <lineage>
        <taxon>unclassified sequences</taxon>
        <taxon>metagenomes</taxon>
        <taxon>ecological metagenomes</taxon>
    </lineage>
</organism>
<gene>
    <name evidence="2" type="ORF">S06H3_04321</name>
</gene>
<dbReference type="InterPro" id="IPR014729">
    <property type="entry name" value="Rossmann-like_a/b/a_fold"/>
</dbReference>
<sequence>MNPADRIALDKALEIKASLAGEEITVITAGPARAEQVLHMALAAGADEVVHLKDEVFEASDAYTTALALSQVIKELDYTMILCGNRSLDIGASQVPAFLAESLGIPQVTGVMGLETMSPGRVKLWRRLEKGRRQVIECPLPALYAVDSSAGQPRYVSEFSLRQAAKRRIRSLTLANIGLSQADVGPQASLIRVVSLSPPKPRPKKIYIPDGSLSASQRMSYLLSGGLAKGKESSLLEGTADYLAEQIIKYLIDEGILPK</sequence>
<evidence type="ECO:0000313" key="2">
    <source>
        <dbReference type="EMBL" id="GAH96982.1"/>
    </source>
</evidence>
<dbReference type="InterPro" id="IPR014730">
    <property type="entry name" value="ETF_a/b_N"/>
</dbReference>
<dbReference type="EMBL" id="BARV01001505">
    <property type="protein sequence ID" value="GAH96982.1"/>
    <property type="molecule type" value="Genomic_DNA"/>
</dbReference>
<feature type="domain" description="Electron transfer flavoprotein alpha/beta-subunit N-terminal" evidence="1">
    <location>
        <begin position="1"/>
        <end position="181"/>
    </location>
</feature>
<dbReference type="InterPro" id="IPR012255">
    <property type="entry name" value="ETF_b"/>
</dbReference>
<comment type="caution">
    <text evidence="2">The sequence shown here is derived from an EMBL/GenBank/DDBJ whole genome shotgun (WGS) entry which is preliminary data.</text>
</comment>
<dbReference type="AlphaFoldDB" id="X1JSH1"/>
<dbReference type="PIRSF" id="PIRSF000090">
    <property type="entry name" value="Beta-ETF"/>
    <property type="match status" value="1"/>
</dbReference>
<dbReference type="Gene3D" id="3.40.50.620">
    <property type="entry name" value="HUPs"/>
    <property type="match status" value="1"/>
</dbReference>
<protein>
    <recommendedName>
        <fullName evidence="1">Electron transfer flavoprotein alpha/beta-subunit N-terminal domain-containing protein</fullName>
    </recommendedName>
</protein>
<dbReference type="SMART" id="SM00893">
    <property type="entry name" value="ETF"/>
    <property type="match status" value="1"/>
</dbReference>
<dbReference type="SUPFAM" id="SSF52402">
    <property type="entry name" value="Adenine nucleotide alpha hydrolases-like"/>
    <property type="match status" value="1"/>
</dbReference>
<dbReference type="GO" id="GO:0009055">
    <property type="term" value="F:electron transfer activity"/>
    <property type="evidence" value="ECO:0007669"/>
    <property type="project" value="InterPro"/>
</dbReference>
<accession>X1JSH1</accession>
<dbReference type="PANTHER" id="PTHR21294">
    <property type="entry name" value="ELECTRON TRANSFER FLAVOPROTEIN BETA-SUBUNIT"/>
    <property type="match status" value="1"/>
</dbReference>
<proteinExistence type="predicted"/>
<name>X1JSH1_9ZZZZ</name>
<evidence type="ECO:0000259" key="1">
    <source>
        <dbReference type="SMART" id="SM00893"/>
    </source>
</evidence>